<accession>A0ACB9NZJ4</accession>
<dbReference type="Proteomes" id="UP001057402">
    <property type="component" value="Chromosome 7"/>
</dbReference>
<name>A0ACB9NZJ4_9MYRT</name>
<reference evidence="2" key="1">
    <citation type="journal article" date="2023" name="Front. Plant Sci.">
        <title>Chromosomal-level genome assembly of Melastoma candidum provides insights into trichome evolution.</title>
        <authorList>
            <person name="Zhong Y."/>
            <person name="Wu W."/>
            <person name="Sun C."/>
            <person name="Zou P."/>
            <person name="Liu Y."/>
            <person name="Dai S."/>
            <person name="Zhou R."/>
        </authorList>
    </citation>
    <scope>NUCLEOTIDE SEQUENCE [LARGE SCALE GENOMIC DNA]</scope>
</reference>
<gene>
    <name evidence="1" type="ORF">MLD38_026445</name>
</gene>
<protein>
    <submittedName>
        <fullName evidence="1">Uncharacterized protein</fullName>
    </submittedName>
</protein>
<dbReference type="EMBL" id="CM042886">
    <property type="protein sequence ID" value="KAI4341760.1"/>
    <property type="molecule type" value="Genomic_DNA"/>
</dbReference>
<organism evidence="1 2">
    <name type="scientific">Melastoma candidum</name>
    <dbReference type="NCBI Taxonomy" id="119954"/>
    <lineage>
        <taxon>Eukaryota</taxon>
        <taxon>Viridiplantae</taxon>
        <taxon>Streptophyta</taxon>
        <taxon>Embryophyta</taxon>
        <taxon>Tracheophyta</taxon>
        <taxon>Spermatophyta</taxon>
        <taxon>Magnoliopsida</taxon>
        <taxon>eudicotyledons</taxon>
        <taxon>Gunneridae</taxon>
        <taxon>Pentapetalae</taxon>
        <taxon>rosids</taxon>
        <taxon>malvids</taxon>
        <taxon>Myrtales</taxon>
        <taxon>Melastomataceae</taxon>
        <taxon>Melastomatoideae</taxon>
        <taxon>Melastomateae</taxon>
        <taxon>Melastoma</taxon>
    </lineage>
</organism>
<proteinExistence type="predicted"/>
<keyword evidence="2" id="KW-1185">Reference proteome</keyword>
<sequence>MEISTPSLYFSTASGRSPEPPLNGEGLLPRERIKIAKWPRLLLVGRSACTLRGRAGSIHRNYRPMTASCSQRREDTVIAARSMDDVYDALAERLISNAVVATSLQSKYIVGLAGPPGSGKSTIASEVVRRVNKLWPRSPHPFDSEACLSDVATILPMDGFHLYRCQLDSMENPEEAHARRGAPWTFDPKRMLICIKKLKNEGSVYAPSFDHGAGDPLEDDIVVSLQHKVVVVEGNYIFLDEGDWLEISSLFDEKWFIDVDIDKAMQRVLKRHILTGKPPEVAQWRVEYNDRPNAELIMESKKNADLIVRSIDLHT</sequence>
<evidence type="ECO:0000313" key="2">
    <source>
        <dbReference type="Proteomes" id="UP001057402"/>
    </source>
</evidence>
<evidence type="ECO:0000313" key="1">
    <source>
        <dbReference type="EMBL" id="KAI4341760.1"/>
    </source>
</evidence>
<comment type="caution">
    <text evidence="1">The sequence shown here is derived from an EMBL/GenBank/DDBJ whole genome shotgun (WGS) entry which is preliminary data.</text>
</comment>